<evidence type="ECO:0000259" key="6">
    <source>
        <dbReference type="PROSITE" id="PS50977"/>
    </source>
</evidence>
<reference evidence="7 8" key="1">
    <citation type="journal article" date="2019" name="Emerg. Microbes Infect.">
        <title>Comprehensive subspecies identification of 175 nontuberculous mycobacteria species based on 7547 genomic profiles.</title>
        <authorList>
            <person name="Matsumoto Y."/>
            <person name="Kinjo T."/>
            <person name="Motooka D."/>
            <person name="Nabeya D."/>
            <person name="Jung N."/>
            <person name="Uechi K."/>
            <person name="Horii T."/>
            <person name="Iida T."/>
            <person name="Fujita J."/>
            <person name="Nakamura S."/>
        </authorList>
    </citation>
    <scope>NUCLEOTIDE SEQUENCE [LARGE SCALE GENOMIC DNA]</scope>
    <source>
        <strain evidence="7 8">JCM 13574</strain>
    </source>
</reference>
<name>A0A7I7XGQ9_9MYCO</name>
<keyword evidence="3" id="KW-0804">Transcription</keyword>
<dbReference type="PRINTS" id="PR00455">
    <property type="entry name" value="HTHTETR"/>
</dbReference>
<accession>A0A7I7XGQ9</accession>
<dbReference type="KEGG" id="mmag:MMAD_26710"/>
<feature type="domain" description="HTH tetR-type" evidence="6">
    <location>
        <begin position="24"/>
        <end position="84"/>
    </location>
</feature>
<dbReference type="AlphaFoldDB" id="A0A7I7XGQ9"/>
<dbReference type="GO" id="GO:0003700">
    <property type="term" value="F:DNA-binding transcription factor activity"/>
    <property type="evidence" value="ECO:0007669"/>
    <property type="project" value="TreeGrafter"/>
</dbReference>
<dbReference type="InterPro" id="IPR050109">
    <property type="entry name" value="HTH-type_TetR-like_transc_reg"/>
</dbReference>
<dbReference type="PANTHER" id="PTHR30055">
    <property type="entry name" value="HTH-TYPE TRANSCRIPTIONAL REGULATOR RUTR"/>
    <property type="match status" value="1"/>
</dbReference>
<dbReference type="SUPFAM" id="SSF48498">
    <property type="entry name" value="Tetracyclin repressor-like, C-terminal domain"/>
    <property type="match status" value="1"/>
</dbReference>
<gene>
    <name evidence="7" type="ORF">MMAD_26710</name>
</gene>
<evidence type="ECO:0000256" key="5">
    <source>
        <dbReference type="SAM" id="MobiDB-lite"/>
    </source>
</evidence>
<dbReference type="InterPro" id="IPR036271">
    <property type="entry name" value="Tet_transcr_reg_TetR-rel_C_sf"/>
</dbReference>
<dbReference type="Proteomes" id="UP000466517">
    <property type="component" value="Chromosome"/>
</dbReference>
<organism evidence="7 8">
    <name type="scientific">Mycolicibacterium madagascariense</name>
    <dbReference type="NCBI Taxonomy" id="212765"/>
    <lineage>
        <taxon>Bacteria</taxon>
        <taxon>Bacillati</taxon>
        <taxon>Actinomycetota</taxon>
        <taxon>Actinomycetes</taxon>
        <taxon>Mycobacteriales</taxon>
        <taxon>Mycobacteriaceae</taxon>
        <taxon>Mycolicibacterium</taxon>
    </lineage>
</organism>
<dbReference type="SUPFAM" id="SSF46689">
    <property type="entry name" value="Homeodomain-like"/>
    <property type="match status" value="1"/>
</dbReference>
<evidence type="ECO:0000256" key="1">
    <source>
        <dbReference type="ARBA" id="ARBA00023015"/>
    </source>
</evidence>
<evidence type="ECO:0000256" key="3">
    <source>
        <dbReference type="ARBA" id="ARBA00023163"/>
    </source>
</evidence>
<sequence length="233" mass="25283">MVQCDDPPVVVARRRGRPVNSDSAETRNRILRASRQVINERGYQAATFQAIAVAADLSRPTLHYYFATREEIYLTLVAEARDAVATFVDRARRRATLVEQFTALLEAFQDTDLLDRSQVAFLVSAGLESVRIPELRALGGLALQDVLTTLVTEARDRGELAEDVDVGPVAEMLGAMLWGVSFYAGFVGDAADLTPITAQLHALLAHGLPTHAATPTPLRDTEGDTPSVVGGRQ</sequence>
<dbReference type="InterPro" id="IPR009057">
    <property type="entry name" value="Homeodomain-like_sf"/>
</dbReference>
<protein>
    <submittedName>
        <fullName evidence="7">TetR family transcriptional regulator</fullName>
    </submittedName>
</protein>
<proteinExistence type="predicted"/>
<dbReference type="EMBL" id="AP022610">
    <property type="protein sequence ID" value="BBZ28376.1"/>
    <property type="molecule type" value="Genomic_DNA"/>
</dbReference>
<dbReference type="InterPro" id="IPR001647">
    <property type="entry name" value="HTH_TetR"/>
</dbReference>
<dbReference type="RefSeq" id="WP_163737710.1">
    <property type="nucleotide sequence ID" value="NZ_AP022610.1"/>
</dbReference>
<evidence type="ECO:0000313" key="7">
    <source>
        <dbReference type="EMBL" id="BBZ28376.1"/>
    </source>
</evidence>
<dbReference type="PROSITE" id="PS50977">
    <property type="entry name" value="HTH_TETR_2"/>
    <property type="match status" value="1"/>
</dbReference>
<dbReference type="PANTHER" id="PTHR30055:SF234">
    <property type="entry name" value="HTH-TYPE TRANSCRIPTIONAL REGULATOR BETI"/>
    <property type="match status" value="1"/>
</dbReference>
<keyword evidence="8" id="KW-1185">Reference proteome</keyword>
<evidence type="ECO:0000256" key="2">
    <source>
        <dbReference type="ARBA" id="ARBA00023125"/>
    </source>
</evidence>
<evidence type="ECO:0000313" key="8">
    <source>
        <dbReference type="Proteomes" id="UP000466517"/>
    </source>
</evidence>
<feature type="region of interest" description="Disordered" evidence="5">
    <location>
        <begin position="211"/>
        <end position="233"/>
    </location>
</feature>
<dbReference type="Gene3D" id="1.10.357.10">
    <property type="entry name" value="Tetracycline Repressor, domain 2"/>
    <property type="match status" value="1"/>
</dbReference>
<evidence type="ECO:0000256" key="4">
    <source>
        <dbReference type="PROSITE-ProRule" id="PRU00335"/>
    </source>
</evidence>
<keyword evidence="2 4" id="KW-0238">DNA-binding</keyword>
<keyword evidence="1" id="KW-0805">Transcription regulation</keyword>
<dbReference type="GO" id="GO:0000976">
    <property type="term" value="F:transcription cis-regulatory region binding"/>
    <property type="evidence" value="ECO:0007669"/>
    <property type="project" value="TreeGrafter"/>
</dbReference>
<dbReference type="Pfam" id="PF00440">
    <property type="entry name" value="TetR_N"/>
    <property type="match status" value="1"/>
</dbReference>
<feature type="DNA-binding region" description="H-T-H motif" evidence="4">
    <location>
        <begin position="47"/>
        <end position="66"/>
    </location>
</feature>